<feature type="signal peptide" evidence="10">
    <location>
        <begin position="1"/>
        <end position="22"/>
    </location>
</feature>
<evidence type="ECO:0000256" key="9">
    <source>
        <dbReference type="ARBA" id="ARBA00023136"/>
    </source>
</evidence>
<dbReference type="InterPro" id="IPR051045">
    <property type="entry name" value="TonB-dependent_transducer"/>
</dbReference>
<evidence type="ECO:0000256" key="1">
    <source>
        <dbReference type="ARBA" id="ARBA00004383"/>
    </source>
</evidence>
<dbReference type="PROSITE" id="PS52015">
    <property type="entry name" value="TONB_CTD"/>
    <property type="match status" value="2"/>
</dbReference>
<keyword evidence="7" id="KW-0653">Protein transport</keyword>
<name>A0ABY7PN25_9BACT</name>
<evidence type="ECO:0000256" key="2">
    <source>
        <dbReference type="ARBA" id="ARBA00006555"/>
    </source>
</evidence>
<evidence type="ECO:0000256" key="5">
    <source>
        <dbReference type="ARBA" id="ARBA00022519"/>
    </source>
</evidence>
<feature type="domain" description="TonB C-terminal" evidence="11">
    <location>
        <begin position="49"/>
        <end position="145"/>
    </location>
</feature>
<evidence type="ECO:0000256" key="8">
    <source>
        <dbReference type="ARBA" id="ARBA00022989"/>
    </source>
</evidence>
<comment type="subcellular location">
    <subcellularLocation>
        <location evidence="1">Cell inner membrane</location>
        <topology evidence="1">Single-pass membrane protein</topology>
        <orientation evidence="1">Periplasmic side</orientation>
    </subcellularLocation>
</comment>
<dbReference type="PANTHER" id="PTHR33446:SF2">
    <property type="entry name" value="PROTEIN TONB"/>
    <property type="match status" value="1"/>
</dbReference>
<evidence type="ECO:0000256" key="10">
    <source>
        <dbReference type="SAM" id="SignalP"/>
    </source>
</evidence>
<feature type="domain" description="TonB C-terminal" evidence="11">
    <location>
        <begin position="175"/>
        <end position="264"/>
    </location>
</feature>
<dbReference type="InterPro" id="IPR037682">
    <property type="entry name" value="TonB_C"/>
</dbReference>
<dbReference type="PANTHER" id="PTHR33446">
    <property type="entry name" value="PROTEIN TONB-RELATED"/>
    <property type="match status" value="1"/>
</dbReference>
<dbReference type="Pfam" id="PF03544">
    <property type="entry name" value="TonB_C"/>
    <property type="match status" value="2"/>
</dbReference>
<keyword evidence="5" id="KW-0997">Cell inner membrane</keyword>
<dbReference type="Gene3D" id="3.30.1150.10">
    <property type="match status" value="2"/>
</dbReference>
<keyword evidence="3" id="KW-0813">Transport</keyword>
<evidence type="ECO:0000313" key="12">
    <source>
        <dbReference type="EMBL" id="WBO83445.1"/>
    </source>
</evidence>
<dbReference type="NCBIfam" id="TIGR01352">
    <property type="entry name" value="tonB_Cterm"/>
    <property type="match status" value="2"/>
</dbReference>
<protein>
    <submittedName>
        <fullName evidence="12">Energy transducer TonB</fullName>
    </submittedName>
</protein>
<keyword evidence="8" id="KW-1133">Transmembrane helix</keyword>
<dbReference type="InterPro" id="IPR006260">
    <property type="entry name" value="TonB/TolA_C"/>
</dbReference>
<dbReference type="Proteomes" id="UP001211872">
    <property type="component" value="Chromosome"/>
</dbReference>
<evidence type="ECO:0000256" key="6">
    <source>
        <dbReference type="ARBA" id="ARBA00022692"/>
    </source>
</evidence>
<keyword evidence="9" id="KW-0472">Membrane</keyword>
<gene>
    <name evidence="12" type="ORF">O9Z63_13755</name>
</gene>
<evidence type="ECO:0000256" key="4">
    <source>
        <dbReference type="ARBA" id="ARBA00022475"/>
    </source>
</evidence>
<reference evidence="12 13" key="1">
    <citation type="journal article" date="2011" name="Int. J. Syst. Evol. Microbiol.">
        <title>Hymenobacter yonginensis sp. nov., isolated from a mesotrophic artificial lake.</title>
        <authorList>
            <person name="Joung Y."/>
            <person name="Cho S.H."/>
            <person name="Kim H."/>
            <person name="Kim S.B."/>
            <person name="Joh K."/>
        </authorList>
    </citation>
    <scope>NUCLEOTIDE SEQUENCE [LARGE SCALE GENOMIC DNA]</scope>
    <source>
        <strain evidence="12 13">KCTC 22745</strain>
    </source>
</reference>
<proteinExistence type="inferred from homology"/>
<evidence type="ECO:0000313" key="13">
    <source>
        <dbReference type="Proteomes" id="UP001211872"/>
    </source>
</evidence>
<feature type="chain" id="PRO_5045465839" evidence="10">
    <location>
        <begin position="23"/>
        <end position="264"/>
    </location>
</feature>
<accession>A0ABY7PN25</accession>
<comment type="similarity">
    <text evidence="2">Belongs to the TonB family.</text>
</comment>
<keyword evidence="10" id="KW-0732">Signal</keyword>
<dbReference type="InterPro" id="IPR003538">
    <property type="entry name" value="TonB"/>
</dbReference>
<dbReference type="PRINTS" id="PR01374">
    <property type="entry name" value="TONBPROTEIN"/>
</dbReference>
<dbReference type="SUPFAM" id="SSF74653">
    <property type="entry name" value="TolA/TonB C-terminal domain"/>
    <property type="match status" value="2"/>
</dbReference>
<keyword evidence="4" id="KW-1003">Cell membrane</keyword>
<evidence type="ECO:0000256" key="7">
    <source>
        <dbReference type="ARBA" id="ARBA00022927"/>
    </source>
</evidence>
<sequence>MHSTLRRLVLVAALALPAAGQAQQKLKYPKAPPADQIYDAVAQPAVPVGGLDAYAQYLADKQQYPTAALQRGAAGTVTVTFVVEKSGAVSSAEVAAPLDPELDAEALRLIKAGPRWTPAMHKGGKVRQRVTVPITFQIPAGADDAAVTGTAFVAPGAAGGGTTTVKADQPARPVGGTEAFFEWIQQNQKYPALARQRKIEGRVMVEFIIQKDGSLTDAKVLKPLGSGLDQEALRLIKAAPKWTAATYKGEPVRQKMVLPVLFQL</sequence>
<dbReference type="EMBL" id="CP115396">
    <property type="protein sequence ID" value="WBO83445.1"/>
    <property type="molecule type" value="Genomic_DNA"/>
</dbReference>
<keyword evidence="13" id="KW-1185">Reference proteome</keyword>
<evidence type="ECO:0000259" key="11">
    <source>
        <dbReference type="PROSITE" id="PS52015"/>
    </source>
</evidence>
<dbReference type="RefSeq" id="WP_270125852.1">
    <property type="nucleotide sequence ID" value="NZ_CP115396.1"/>
</dbReference>
<organism evidence="12 13">
    <name type="scientific">Hymenobacter yonginensis</name>
    <dbReference type="NCBI Taxonomy" id="748197"/>
    <lineage>
        <taxon>Bacteria</taxon>
        <taxon>Pseudomonadati</taxon>
        <taxon>Bacteroidota</taxon>
        <taxon>Cytophagia</taxon>
        <taxon>Cytophagales</taxon>
        <taxon>Hymenobacteraceae</taxon>
        <taxon>Hymenobacter</taxon>
    </lineage>
</organism>
<keyword evidence="6" id="KW-0812">Transmembrane</keyword>
<evidence type="ECO:0000256" key="3">
    <source>
        <dbReference type="ARBA" id="ARBA00022448"/>
    </source>
</evidence>